<evidence type="ECO:0000313" key="3">
    <source>
        <dbReference type="Proteomes" id="UP001150924"/>
    </source>
</evidence>
<feature type="transmembrane region" description="Helical" evidence="1">
    <location>
        <begin position="100"/>
        <end position="120"/>
    </location>
</feature>
<feature type="transmembrane region" description="Helical" evidence="1">
    <location>
        <begin position="42"/>
        <end position="61"/>
    </location>
</feature>
<sequence length="135" mass="14189">MMPRRARAILWLDGSAACAAGVVVLALHDALARLHAFPPALVLLIGAVNLAYSCYSGTLAVRASRGRTPTRRAIDILVVANLAWVAACAAIVALTADTASIFGLAHVGLEGLFVGMLAVLEYRRVRPFARSPEPA</sequence>
<evidence type="ECO:0000256" key="1">
    <source>
        <dbReference type="SAM" id="Phobius"/>
    </source>
</evidence>
<dbReference type="Proteomes" id="UP001150924">
    <property type="component" value="Unassembled WGS sequence"/>
</dbReference>
<keyword evidence="1" id="KW-1133">Transmembrane helix</keyword>
<name>A0A9X3ETI0_9BACT</name>
<dbReference type="RefSeq" id="WP_267771832.1">
    <property type="nucleotide sequence ID" value="NZ_JAPNKE010000002.1"/>
</dbReference>
<dbReference type="AlphaFoldDB" id="A0A9X3ETI0"/>
<protein>
    <submittedName>
        <fullName evidence="2">Uncharacterized protein</fullName>
    </submittedName>
</protein>
<organism evidence="2 3">
    <name type="scientific">Nannocystis pusilla</name>
    <dbReference type="NCBI Taxonomy" id="889268"/>
    <lineage>
        <taxon>Bacteria</taxon>
        <taxon>Pseudomonadati</taxon>
        <taxon>Myxococcota</taxon>
        <taxon>Polyangia</taxon>
        <taxon>Nannocystales</taxon>
        <taxon>Nannocystaceae</taxon>
        <taxon>Nannocystis</taxon>
    </lineage>
</organism>
<feature type="transmembrane region" description="Helical" evidence="1">
    <location>
        <begin position="73"/>
        <end position="94"/>
    </location>
</feature>
<proteinExistence type="predicted"/>
<comment type="caution">
    <text evidence="2">The sequence shown here is derived from an EMBL/GenBank/DDBJ whole genome shotgun (WGS) entry which is preliminary data.</text>
</comment>
<keyword evidence="1" id="KW-0472">Membrane</keyword>
<keyword evidence="1" id="KW-0812">Transmembrane</keyword>
<reference evidence="2" key="1">
    <citation type="submission" date="2022-11" db="EMBL/GenBank/DDBJ databases">
        <title>Minimal conservation of predation-associated metabolite biosynthetic gene clusters underscores biosynthetic potential of Myxococcota including descriptions for ten novel species: Archangium lansinium sp. nov., Myxococcus landrumus sp. nov., Nannocystis bai.</title>
        <authorList>
            <person name="Ahearne A."/>
            <person name="Stevens C."/>
            <person name="Phillips K."/>
        </authorList>
    </citation>
    <scope>NUCLEOTIDE SEQUENCE</scope>
    <source>
        <strain evidence="2">Na p29</strain>
    </source>
</reference>
<gene>
    <name evidence="2" type="ORF">OV079_27140</name>
</gene>
<accession>A0A9X3ETI0</accession>
<dbReference type="EMBL" id="JAPNKE010000002">
    <property type="protein sequence ID" value="MCY1009174.1"/>
    <property type="molecule type" value="Genomic_DNA"/>
</dbReference>
<evidence type="ECO:0000313" key="2">
    <source>
        <dbReference type="EMBL" id="MCY1009174.1"/>
    </source>
</evidence>
<keyword evidence="3" id="KW-1185">Reference proteome</keyword>